<dbReference type="EMBL" id="MU004193">
    <property type="protein sequence ID" value="KAF2493029.1"/>
    <property type="molecule type" value="Genomic_DNA"/>
</dbReference>
<protein>
    <submittedName>
        <fullName evidence="1">Uncharacterized protein</fullName>
    </submittedName>
</protein>
<keyword evidence="2" id="KW-1185">Reference proteome</keyword>
<dbReference type="Proteomes" id="UP000799750">
    <property type="component" value="Unassembled WGS sequence"/>
</dbReference>
<gene>
    <name evidence="1" type="ORF">BU16DRAFT_96241</name>
</gene>
<name>A0A6A6QLM2_9PEZI</name>
<reference evidence="1" key="1">
    <citation type="journal article" date="2020" name="Stud. Mycol.">
        <title>101 Dothideomycetes genomes: a test case for predicting lifestyles and emergence of pathogens.</title>
        <authorList>
            <person name="Haridas S."/>
            <person name="Albert R."/>
            <person name="Binder M."/>
            <person name="Bloem J."/>
            <person name="Labutti K."/>
            <person name="Salamov A."/>
            <person name="Andreopoulos B."/>
            <person name="Baker S."/>
            <person name="Barry K."/>
            <person name="Bills G."/>
            <person name="Bluhm B."/>
            <person name="Cannon C."/>
            <person name="Castanera R."/>
            <person name="Culley D."/>
            <person name="Daum C."/>
            <person name="Ezra D."/>
            <person name="Gonzalez J."/>
            <person name="Henrissat B."/>
            <person name="Kuo A."/>
            <person name="Liang C."/>
            <person name="Lipzen A."/>
            <person name="Lutzoni F."/>
            <person name="Magnuson J."/>
            <person name="Mondo S."/>
            <person name="Nolan M."/>
            <person name="Ohm R."/>
            <person name="Pangilinan J."/>
            <person name="Park H.-J."/>
            <person name="Ramirez L."/>
            <person name="Alfaro M."/>
            <person name="Sun H."/>
            <person name="Tritt A."/>
            <person name="Yoshinaga Y."/>
            <person name="Zwiers L.-H."/>
            <person name="Turgeon B."/>
            <person name="Goodwin S."/>
            <person name="Spatafora J."/>
            <person name="Crous P."/>
            <person name="Grigoriev I."/>
        </authorList>
    </citation>
    <scope>NUCLEOTIDE SEQUENCE</scope>
    <source>
        <strain evidence="1">CBS 269.34</strain>
    </source>
</reference>
<accession>A0A6A6QLM2</accession>
<proteinExistence type="predicted"/>
<evidence type="ECO:0000313" key="1">
    <source>
        <dbReference type="EMBL" id="KAF2493029.1"/>
    </source>
</evidence>
<organism evidence="1 2">
    <name type="scientific">Lophium mytilinum</name>
    <dbReference type="NCBI Taxonomy" id="390894"/>
    <lineage>
        <taxon>Eukaryota</taxon>
        <taxon>Fungi</taxon>
        <taxon>Dikarya</taxon>
        <taxon>Ascomycota</taxon>
        <taxon>Pezizomycotina</taxon>
        <taxon>Dothideomycetes</taxon>
        <taxon>Pleosporomycetidae</taxon>
        <taxon>Mytilinidiales</taxon>
        <taxon>Mytilinidiaceae</taxon>
        <taxon>Lophium</taxon>
    </lineage>
</organism>
<sequence length="68" mass="7505">MDRNVYQTTPPSMPPSQAEFHIIPRRSASPRAIERSPTVASLSLPSVWGKAHTAGLRSERKACMQDIS</sequence>
<dbReference type="AlphaFoldDB" id="A0A6A6QLM2"/>
<evidence type="ECO:0000313" key="2">
    <source>
        <dbReference type="Proteomes" id="UP000799750"/>
    </source>
</evidence>